<evidence type="ECO:0000256" key="14">
    <source>
        <dbReference type="ARBA" id="ARBA00025153"/>
    </source>
</evidence>
<evidence type="ECO:0000256" key="8">
    <source>
        <dbReference type="ARBA" id="ARBA00022857"/>
    </source>
</evidence>
<evidence type="ECO:0000256" key="5">
    <source>
        <dbReference type="ARBA" id="ARBA00022723"/>
    </source>
</evidence>
<evidence type="ECO:0000256" key="7">
    <source>
        <dbReference type="ARBA" id="ARBA00022840"/>
    </source>
</evidence>
<comment type="similarity">
    <text evidence="3 19">In the N-terminal section; belongs to the NnrE/AIBP family.</text>
</comment>
<feature type="domain" description="YjeF N-terminal" evidence="21">
    <location>
        <begin position="9"/>
        <end position="213"/>
    </location>
</feature>
<comment type="caution">
    <text evidence="22">The sequence shown here is derived from an EMBL/GenBank/DDBJ whole genome shotgun (WGS) entry which is preliminary data.</text>
</comment>
<dbReference type="Proteomes" id="UP000278149">
    <property type="component" value="Unassembled WGS sequence"/>
</dbReference>
<protein>
    <recommendedName>
        <fullName evidence="19">Bifunctional NAD(P)H-hydrate repair enzyme</fullName>
    </recommendedName>
    <alternativeName>
        <fullName evidence="19">Nicotinamide nucleotide repair protein</fullName>
    </alternativeName>
    <domain>
        <recommendedName>
            <fullName evidence="19">ADP-dependent (S)-NAD(P)H-hydrate dehydratase</fullName>
            <ecNumber evidence="19">4.2.1.136</ecNumber>
        </recommendedName>
        <alternativeName>
            <fullName evidence="19">ADP-dependent NAD(P)HX dehydratase</fullName>
        </alternativeName>
    </domain>
    <domain>
        <recommendedName>
            <fullName evidence="19">NAD(P)H-hydrate epimerase</fullName>
            <ecNumber evidence="19">5.1.99.6</ecNumber>
        </recommendedName>
    </domain>
</protein>
<dbReference type="GO" id="GO:0046496">
    <property type="term" value="P:nicotinamide nucleotide metabolic process"/>
    <property type="evidence" value="ECO:0007669"/>
    <property type="project" value="UniProtKB-UniRule"/>
</dbReference>
<name>A0A3R9QQ28_9CREN</name>
<evidence type="ECO:0000256" key="19">
    <source>
        <dbReference type="PIRNR" id="PIRNR017184"/>
    </source>
</evidence>
<evidence type="ECO:0000256" key="16">
    <source>
        <dbReference type="ARBA" id="ARBA00049209"/>
    </source>
</evidence>
<dbReference type="Pfam" id="PF01256">
    <property type="entry name" value="Carb_kinase"/>
    <property type="match status" value="1"/>
</dbReference>
<evidence type="ECO:0000256" key="2">
    <source>
        <dbReference type="ARBA" id="ARBA00000909"/>
    </source>
</evidence>
<organism evidence="22 23">
    <name type="scientific">Candidatus Korarchaeum cryptofilum</name>
    <dbReference type="NCBI Taxonomy" id="498846"/>
    <lineage>
        <taxon>Archaea</taxon>
        <taxon>Thermoproteota</taxon>
        <taxon>Candidatus Korarchaeia</taxon>
        <taxon>Candidatus Korarchaeales</taxon>
        <taxon>Candidatus Korarchaeaceae</taxon>
        <taxon>Candidatus Korarchaeum</taxon>
    </lineage>
</organism>
<feature type="binding site" evidence="17">
    <location>
        <position position="252"/>
    </location>
    <ligand>
        <name>(6S)-NADPHX</name>
        <dbReference type="ChEBI" id="CHEBI:64076"/>
    </ligand>
</feature>
<gene>
    <name evidence="17" type="primary">nnrD</name>
    <name evidence="18" type="synonym">nnrE</name>
    <name evidence="22" type="ORF">D9Q81_07980</name>
</gene>
<dbReference type="GO" id="GO:0005524">
    <property type="term" value="F:ATP binding"/>
    <property type="evidence" value="ECO:0007669"/>
    <property type="project" value="UniProtKB-UniRule"/>
</dbReference>
<dbReference type="GO" id="GO:0110051">
    <property type="term" value="P:metabolite repair"/>
    <property type="evidence" value="ECO:0007669"/>
    <property type="project" value="TreeGrafter"/>
</dbReference>
<dbReference type="InterPro" id="IPR030677">
    <property type="entry name" value="Nnr"/>
</dbReference>
<keyword evidence="11 18" id="KW-0413">Isomerase</keyword>
<evidence type="ECO:0000256" key="6">
    <source>
        <dbReference type="ARBA" id="ARBA00022741"/>
    </source>
</evidence>
<dbReference type="InterPro" id="IPR036652">
    <property type="entry name" value="YjeF_N_dom_sf"/>
</dbReference>
<evidence type="ECO:0000256" key="1">
    <source>
        <dbReference type="ARBA" id="ARBA00000013"/>
    </source>
</evidence>
<dbReference type="FunFam" id="3.40.50.10260:FF:000003">
    <property type="entry name" value="Multifunctional fusion protein"/>
    <property type="match status" value="1"/>
</dbReference>
<keyword evidence="8 17" id="KW-0521">NADP</keyword>
<comment type="function">
    <text evidence="14 19">Bifunctional enzyme that catalyzes the epimerization of the S- and R-forms of NAD(P)HX and the dehydration of the S-form of NAD(P)HX at the expense of ADP, which is converted to AMP. This allows the repair of both epimers of NAD(P)HX, a damaged form of NAD(P)H that is a result of enzymatic or heat-dependent hydration.</text>
</comment>
<dbReference type="HAMAP" id="MF_01965">
    <property type="entry name" value="NADHX_dehydratase"/>
    <property type="match status" value="1"/>
</dbReference>
<feature type="binding site" evidence="17">
    <location>
        <position position="323"/>
    </location>
    <ligand>
        <name>(6S)-NADPHX</name>
        <dbReference type="ChEBI" id="CHEBI:64076"/>
    </ligand>
</feature>
<dbReference type="PROSITE" id="PS01050">
    <property type="entry name" value="YJEF_C_2"/>
    <property type="match status" value="1"/>
</dbReference>
<evidence type="ECO:0000313" key="22">
    <source>
        <dbReference type="EMBL" id="RSN67724.1"/>
    </source>
</evidence>
<keyword evidence="6 17" id="KW-0547">Nucleotide-binding</keyword>
<dbReference type="InterPro" id="IPR029056">
    <property type="entry name" value="Ribokinase-like"/>
</dbReference>
<dbReference type="AlphaFoldDB" id="A0A3R9QQ28"/>
<feature type="binding site" evidence="17">
    <location>
        <begin position="411"/>
        <end position="415"/>
    </location>
    <ligand>
        <name>AMP</name>
        <dbReference type="ChEBI" id="CHEBI:456215"/>
    </ligand>
</feature>
<keyword evidence="13" id="KW-0511">Multifunctional enzyme</keyword>
<dbReference type="CDD" id="cd01171">
    <property type="entry name" value="YXKO-related"/>
    <property type="match status" value="1"/>
</dbReference>
<comment type="catalytic activity">
    <reaction evidence="15 17 19">
        <text>(6S)-NADHX + ADP = AMP + phosphate + NADH + H(+)</text>
        <dbReference type="Rhea" id="RHEA:32223"/>
        <dbReference type="ChEBI" id="CHEBI:15378"/>
        <dbReference type="ChEBI" id="CHEBI:43474"/>
        <dbReference type="ChEBI" id="CHEBI:57945"/>
        <dbReference type="ChEBI" id="CHEBI:64074"/>
        <dbReference type="ChEBI" id="CHEBI:456215"/>
        <dbReference type="ChEBI" id="CHEBI:456216"/>
        <dbReference type="EC" id="4.2.1.136"/>
    </reaction>
</comment>
<comment type="similarity">
    <text evidence="17">Belongs to the NnrD/CARKD family.</text>
</comment>
<comment type="cofactor">
    <cofactor evidence="18 19">
        <name>K(+)</name>
        <dbReference type="ChEBI" id="CHEBI:29103"/>
    </cofactor>
    <text evidence="18 19">Binds 1 potassium ion per subunit.</text>
</comment>
<feature type="binding site" evidence="18">
    <location>
        <position position="159"/>
    </location>
    <ligand>
        <name>K(+)</name>
        <dbReference type="ChEBI" id="CHEBI:29103"/>
    </ligand>
</feature>
<dbReference type="PROSITE" id="PS51383">
    <property type="entry name" value="YJEF_C_3"/>
    <property type="match status" value="1"/>
</dbReference>
<evidence type="ECO:0000256" key="12">
    <source>
        <dbReference type="ARBA" id="ARBA00023239"/>
    </source>
</evidence>
<comment type="caution">
    <text evidence="18">Lacks conserved residue(s) required for the propagation of feature annotation.</text>
</comment>
<feature type="binding site" evidence="18">
    <location>
        <position position="123"/>
    </location>
    <ligand>
        <name>K(+)</name>
        <dbReference type="ChEBI" id="CHEBI:29103"/>
    </ligand>
</feature>
<comment type="function">
    <text evidence="17">Catalyzes the dehydration of the S-form of NAD(P)HX at the expense of ADP, which is converted to AMP. Together with NAD(P)HX epimerase, which catalyzes the epimerization of the S- and R-forms, the enzyme allows the repair of both epimers of NAD(P)HX, a damaged form of NAD(P)H that is a result of enzymatic or heat-dependent hydration.</text>
</comment>
<dbReference type="InterPro" id="IPR017953">
    <property type="entry name" value="Carbohydrate_kinase_pred_CS"/>
</dbReference>
<feature type="binding site" evidence="17">
    <location>
        <position position="441"/>
    </location>
    <ligand>
        <name>(6S)-NADPHX</name>
        <dbReference type="ChEBI" id="CHEBI:64076"/>
    </ligand>
</feature>
<feature type="domain" description="YjeF C-terminal" evidence="20">
    <location>
        <begin position="217"/>
        <end position="500"/>
    </location>
</feature>
<comment type="function">
    <text evidence="18">Catalyzes the epimerization of the S- and R-forms of NAD(P)HX, a damaged form of NAD(P)H that is a result of enzymatic or heat-dependent hydration. This is a prerequisite for the S-specific NAD(P)H-hydrate dehydratase to allow the repair of both epimers of NAD(P)HX.</text>
</comment>
<evidence type="ECO:0000256" key="10">
    <source>
        <dbReference type="ARBA" id="ARBA00023027"/>
    </source>
</evidence>
<dbReference type="PROSITE" id="PS51385">
    <property type="entry name" value="YJEF_N"/>
    <property type="match status" value="1"/>
</dbReference>
<dbReference type="EC" id="5.1.99.6" evidence="19"/>
<feature type="binding site" evidence="18">
    <location>
        <position position="59"/>
    </location>
    <ligand>
        <name>K(+)</name>
        <dbReference type="ChEBI" id="CHEBI:29103"/>
    </ligand>
</feature>
<comment type="catalytic activity">
    <reaction evidence="16 17 19">
        <text>(6S)-NADPHX + ADP = AMP + phosphate + NADPH + H(+)</text>
        <dbReference type="Rhea" id="RHEA:32235"/>
        <dbReference type="ChEBI" id="CHEBI:15378"/>
        <dbReference type="ChEBI" id="CHEBI:43474"/>
        <dbReference type="ChEBI" id="CHEBI:57783"/>
        <dbReference type="ChEBI" id="CHEBI:64076"/>
        <dbReference type="ChEBI" id="CHEBI:456215"/>
        <dbReference type="ChEBI" id="CHEBI:456216"/>
        <dbReference type="EC" id="4.2.1.136"/>
    </reaction>
</comment>
<comment type="similarity">
    <text evidence="4 19">In the C-terminal section; belongs to the NnrD/CARKD family.</text>
</comment>
<evidence type="ECO:0000256" key="11">
    <source>
        <dbReference type="ARBA" id="ARBA00023235"/>
    </source>
</evidence>
<evidence type="ECO:0000256" key="13">
    <source>
        <dbReference type="ARBA" id="ARBA00023268"/>
    </source>
</evidence>
<dbReference type="NCBIfam" id="TIGR00196">
    <property type="entry name" value="yjeF_cterm"/>
    <property type="match status" value="1"/>
</dbReference>
<evidence type="ECO:0000256" key="15">
    <source>
        <dbReference type="ARBA" id="ARBA00048238"/>
    </source>
</evidence>
<evidence type="ECO:0000256" key="18">
    <source>
        <dbReference type="HAMAP-Rule" id="MF_01966"/>
    </source>
</evidence>
<keyword evidence="12 17" id="KW-0456">Lyase</keyword>
<comment type="catalytic activity">
    <reaction evidence="2 18 19">
        <text>(6R)-NADPHX = (6S)-NADPHX</text>
        <dbReference type="Rhea" id="RHEA:32227"/>
        <dbReference type="ChEBI" id="CHEBI:64076"/>
        <dbReference type="ChEBI" id="CHEBI:64077"/>
        <dbReference type="EC" id="5.1.99.6"/>
    </reaction>
</comment>
<dbReference type="InterPro" id="IPR000631">
    <property type="entry name" value="CARKD"/>
</dbReference>
<dbReference type="GO" id="GO:0052855">
    <property type="term" value="F:ADP-dependent NAD(P)H-hydrate dehydratase activity"/>
    <property type="evidence" value="ECO:0007669"/>
    <property type="project" value="UniProtKB-UniRule"/>
</dbReference>
<dbReference type="RefSeq" id="WP_125742593.1">
    <property type="nucleotide sequence ID" value="NZ_RCOR01000042.1"/>
</dbReference>
<keyword evidence="9 18" id="KW-0630">Potassium</keyword>
<feature type="binding site" evidence="18">
    <location>
        <begin position="58"/>
        <end position="62"/>
    </location>
    <ligand>
        <name>(6S)-NADPHX</name>
        <dbReference type="ChEBI" id="CHEBI:64076"/>
    </ligand>
</feature>
<comment type="cofactor">
    <cofactor evidence="17">
        <name>Mg(2+)</name>
        <dbReference type="ChEBI" id="CHEBI:18420"/>
    </cofactor>
</comment>
<dbReference type="PANTHER" id="PTHR12592:SF0">
    <property type="entry name" value="ATP-DEPENDENT (S)-NAD(P)H-HYDRATE DEHYDRATASE"/>
    <property type="match status" value="1"/>
</dbReference>
<comment type="similarity">
    <text evidence="18">Belongs to the NnrE/AIBP family.</text>
</comment>
<comment type="catalytic activity">
    <reaction evidence="1 18 19">
        <text>(6R)-NADHX = (6S)-NADHX</text>
        <dbReference type="Rhea" id="RHEA:32215"/>
        <dbReference type="ChEBI" id="CHEBI:64074"/>
        <dbReference type="ChEBI" id="CHEBI:64075"/>
        <dbReference type="EC" id="5.1.99.6"/>
    </reaction>
</comment>
<dbReference type="HAMAP" id="MF_01966">
    <property type="entry name" value="NADHX_epimerase"/>
    <property type="match status" value="1"/>
</dbReference>
<evidence type="ECO:0000256" key="17">
    <source>
        <dbReference type="HAMAP-Rule" id="MF_01965"/>
    </source>
</evidence>
<dbReference type="SUPFAM" id="SSF53613">
    <property type="entry name" value="Ribokinase-like"/>
    <property type="match status" value="1"/>
</dbReference>
<proteinExistence type="inferred from homology"/>
<feature type="binding site" evidence="17">
    <location>
        <position position="374"/>
    </location>
    <ligand>
        <name>(6S)-NADPHX</name>
        <dbReference type="ChEBI" id="CHEBI:64076"/>
    </ligand>
</feature>
<dbReference type="SUPFAM" id="SSF64153">
    <property type="entry name" value="YjeF N-terminal domain-like"/>
    <property type="match status" value="1"/>
</dbReference>
<keyword evidence="7 17" id="KW-0067">ATP-binding</keyword>
<dbReference type="PANTHER" id="PTHR12592">
    <property type="entry name" value="ATP-DEPENDENT (S)-NAD(P)H-HYDRATE DEHYDRATASE FAMILY MEMBER"/>
    <property type="match status" value="1"/>
</dbReference>
<dbReference type="Gene3D" id="3.40.1190.20">
    <property type="match status" value="1"/>
</dbReference>
<sequence>MKVCSVEEIRELDSLASEKYGIDQEILMENAGLAVTYLIEREFGVEGKKFSVFAGPGNNGGDAFVVARQLHSRGGIVRVLLLSDPSKYKGPALSNYKRIEGLIEIMGADDTKGAVEWADAIVDGIFGTGLSKDVEGIFKEAIESINSSGKPVFSIDIPSGINGDDAMPRGVAVRATYTVTFGLPKYGNILYPGFSYCGRLVVSPISYPPEECSKIMVELNDPIELPERVRWGHKGSFGKFLAVSGSRNYYGAPYFTALSFLKAGGGYSRLAAPKSIIPFIASKASEVVYIPLEENDQGSISLNNFDLIVRMAGEQDVLALGPGVSTNEETQELILKLIEAIDKPIIIDGDGLTALSRNIEVMRGRKAETILTPHLGEMSRLTRIPVAEIERRKIEVARSFASQNNCYLVLKGAHSIIAFPDGRCFINMTGNPGMATAGSGDVLTGTIAAMKGIGLSIGDSVRMGVFVHGLAGDLAAEEKGEDGITATDILEKLPLAMKLLRSDIDLLRRRYSLEVI</sequence>
<dbReference type="GO" id="GO:0046872">
    <property type="term" value="F:metal ion binding"/>
    <property type="evidence" value="ECO:0007669"/>
    <property type="project" value="UniProtKB-UniRule"/>
</dbReference>
<feature type="binding site" evidence="17">
    <location>
        <position position="440"/>
    </location>
    <ligand>
        <name>AMP</name>
        <dbReference type="ChEBI" id="CHEBI:456215"/>
    </ligand>
</feature>
<feature type="binding site" evidence="18">
    <location>
        <position position="156"/>
    </location>
    <ligand>
        <name>(6S)-NADPHX</name>
        <dbReference type="ChEBI" id="CHEBI:64076"/>
    </ligand>
</feature>
<feature type="binding site" evidence="18">
    <location>
        <begin position="127"/>
        <end position="133"/>
    </location>
    <ligand>
        <name>(6S)-NADPHX</name>
        <dbReference type="ChEBI" id="CHEBI:64076"/>
    </ligand>
</feature>
<dbReference type="PIRSF" id="PIRSF017184">
    <property type="entry name" value="Nnr"/>
    <property type="match status" value="1"/>
</dbReference>
<comment type="subunit">
    <text evidence="17">Homotetramer.</text>
</comment>
<keyword evidence="5 18" id="KW-0479">Metal-binding</keyword>
<evidence type="ECO:0000256" key="3">
    <source>
        <dbReference type="ARBA" id="ARBA00006001"/>
    </source>
</evidence>
<evidence type="ECO:0000259" key="21">
    <source>
        <dbReference type="PROSITE" id="PS51385"/>
    </source>
</evidence>
<dbReference type="InterPro" id="IPR004443">
    <property type="entry name" value="YjeF_N_dom"/>
</dbReference>
<evidence type="ECO:0000313" key="23">
    <source>
        <dbReference type="Proteomes" id="UP000278149"/>
    </source>
</evidence>
<reference evidence="22 23" key="1">
    <citation type="submission" date="2018-10" db="EMBL/GenBank/DDBJ databases">
        <title>Co-occurring genomic capacity for anaerobic methane metabolism and dissimilatory sulfite reduction discovered in the Korarchaeota.</title>
        <authorList>
            <person name="Mckay L.J."/>
            <person name="Dlakic M."/>
            <person name="Fields M.W."/>
            <person name="Delmont T.O."/>
            <person name="Eren A.M."/>
            <person name="Jay Z.J."/>
            <person name="Klingelsmith K.B."/>
            <person name="Rusch D.B."/>
            <person name="Inskeep W.P."/>
        </authorList>
    </citation>
    <scope>NUCLEOTIDE SEQUENCE [LARGE SCALE GENOMIC DNA]</scope>
    <source>
        <strain evidence="22 23">WS</strain>
    </source>
</reference>
<keyword evidence="10 17" id="KW-0520">NAD</keyword>
<evidence type="ECO:0000259" key="20">
    <source>
        <dbReference type="PROSITE" id="PS51383"/>
    </source>
</evidence>
<evidence type="ECO:0000256" key="9">
    <source>
        <dbReference type="ARBA" id="ARBA00022958"/>
    </source>
</evidence>
<dbReference type="EC" id="4.2.1.136" evidence="19"/>
<accession>A0A3R9QQ28</accession>
<dbReference type="GO" id="GO:0052856">
    <property type="term" value="F:NAD(P)HX epimerase activity"/>
    <property type="evidence" value="ECO:0007669"/>
    <property type="project" value="UniProtKB-UniRule"/>
</dbReference>
<dbReference type="Gene3D" id="3.40.50.10260">
    <property type="entry name" value="YjeF N-terminal domain"/>
    <property type="match status" value="1"/>
</dbReference>
<evidence type="ECO:0000256" key="4">
    <source>
        <dbReference type="ARBA" id="ARBA00009524"/>
    </source>
</evidence>
<dbReference type="NCBIfam" id="TIGR00197">
    <property type="entry name" value="yjeF_nterm"/>
    <property type="match status" value="1"/>
</dbReference>
<dbReference type="EMBL" id="RCOR01000042">
    <property type="protein sequence ID" value="RSN67724.1"/>
    <property type="molecule type" value="Genomic_DNA"/>
</dbReference>
<dbReference type="Pfam" id="PF03853">
    <property type="entry name" value="YjeF_N"/>
    <property type="match status" value="1"/>
</dbReference>